<sequence length="554" mass="61922">MKKKMVKRILACALAATMVVAMAGCGSSKDTKETSAKSGEESKKPASVSDIEINEAGVDATGHEGEEAPEGVQEGTTYNHWTNYDIPIYTPWMDNRAAVLSYQIYDNLLVKWRGDVNDIRCNIAESYEVSDDGLVWDFKLRDDVTFSDGSGLTAQDFIATWDVMETYQPRPFASVESYEAVSDYELKITLSAPNPTFIYELPTQNIYGVVSHKALEQYGPEDNRSAVGCGPYYVESYTTGEKFVLKAREDYWNKERAPHIETCEIDIIADENTAMMGLLNGELDCMNTVDIEVMNNLLDNGITLALIEDRENPFWLNCRTVDCLKDIKVREALCHMIDWDALSELVYDGLYPHPDSYFTGDEAPKYSEKYDYDPELGLKMLDEAGYKPEDIDFTILADPDFTDLEVALVSQFNEHGLTNIDTVTYDGATCYGMLKSGTYDCFPVHNGYDPTSPLTPFTMGLLEGGTQPCMFLKDADEAAYNEAVAIYDKVVSSTTTDEYFKNVTELENLVQEQCLALGGLQVIRGYAFSDKIRGAYVSPVSAEIQFSDLWVAED</sequence>
<gene>
    <name evidence="4" type="ORF">A8806_107113</name>
</gene>
<evidence type="ECO:0000313" key="5">
    <source>
        <dbReference type="Proteomes" id="UP000245845"/>
    </source>
</evidence>
<dbReference type="GO" id="GO:0015833">
    <property type="term" value="P:peptide transport"/>
    <property type="evidence" value="ECO:0007669"/>
    <property type="project" value="TreeGrafter"/>
</dbReference>
<dbReference type="SUPFAM" id="SSF53850">
    <property type="entry name" value="Periplasmic binding protein-like II"/>
    <property type="match status" value="1"/>
</dbReference>
<evidence type="ECO:0000259" key="3">
    <source>
        <dbReference type="Pfam" id="PF00496"/>
    </source>
</evidence>
<comment type="caution">
    <text evidence="4">The sequence shown here is derived from an EMBL/GenBank/DDBJ whole genome shotgun (WGS) entry which is preliminary data.</text>
</comment>
<protein>
    <submittedName>
        <fullName evidence="4">ABC-type transport system substrate-binding protein</fullName>
    </submittedName>
</protein>
<keyword evidence="5" id="KW-1185">Reference proteome</keyword>
<accession>A0A2Y9BIE4</accession>
<dbReference type="PROSITE" id="PS51257">
    <property type="entry name" value="PROKAR_LIPOPROTEIN"/>
    <property type="match status" value="1"/>
</dbReference>
<dbReference type="EMBL" id="QGDL01000007">
    <property type="protein sequence ID" value="PWJ28965.1"/>
    <property type="molecule type" value="Genomic_DNA"/>
</dbReference>
<dbReference type="Pfam" id="PF00496">
    <property type="entry name" value="SBP_bac_5"/>
    <property type="match status" value="1"/>
</dbReference>
<dbReference type="Gene3D" id="3.10.105.10">
    <property type="entry name" value="Dipeptide-binding Protein, Domain 3"/>
    <property type="match status" value="1"/>
</dbReference>
<name>A0A2Y9BIE4_9FIRM</name>
<evidence type="ECO:0000256" key="1">
    <source>
        <dbReference type="SAM" id="MobiDB-lite"/>
    </source>
</evidence>
<dbReference type="Gene3D" id="3.40.190.10">
    <property type="entry name" value="Periplasmic binding protein-like II"/>
    <property type="match status" value="1"/>
</dbReference>
<feature type="signal peptide" evidence="2">
    <location>
        <begin position="1"/>
        <end position="23"/>
    </location>
</feature>
<feature type="region of interest" description="Disordered" evidence="1">
    <location>
        <begin position="27"/>
        <end position="52"/>
    </location>
</feature>
<reference evidence="4 5" key="1">
    <citation type="submission" date="2018-05" db="EMBL/GenBank/DDBJ databases">
        <title>The Hungate 1000. A catalogue of reference genomes from the rumen microbiome.</title>
        <authorList>
            <person name="Kelly W."/>
        </authorList>
    </citation>
    <scope>NUCLEOTIDE SEQUENCE [LARGE SCALE GENOMIC DNA]</scope>
    <source>
        <strain evidence="4 5">NLAE-zl-C242</strain>
    </source>
</reference>
<dbReference type="Proteomes" id="UP000245845">
    <property type="component" value="Unassembled WGS sequence"/>
</dbReference>
<evidence type="ECO:0000313" key="4">
    <source>
        <dbReference type="EMBL" id="PWJ28965.1"/>
    </source>
</evidence>
<dbReference type="InterPro" id="IPR039424">
    <property type="entry name" value="SBP_5"/>
</dbReference>
<keyword evidence="2" id="KW-0732">Signal</keyword>
<dbReference type="InterPro" id="IPR000914">
    <property type="entry name" value="SBP_5_dom"/>
</dbReference>
<organism evidence="4 5">
    <name type="scientific">Faecalicatena orotica</name>
    <dbReference type="NCBI Taxonomy" id="1544"/>
    <lineage>
        <taxon>Bacteria</taxon>
        <taxon>Bacillati</taxon>
        <taxon>Bacillota</taxon>
        <taxon>Clostridia</taxon>
        <taxon>Lachnospirales</taxon>
        <taxon>Lachnospiraceae</taxon>
        <taxon>Faecalicatena</taxon>
    </lineage>
</organism>
<dbReference type="RefSeq" id="WP_181368696.1">
    <property type="nucleotide sequence ID" value="NZ_BAAACK010000011.1"/>
</dbReference>
<feature type="chain" id="PRO_5043162190" evidence="2">
    <location>
        <begin position="24"/>
        <end position="554"/>
    </location>
</feature>
<dbReference type="CDD" id="cd00995">
    <property type="entry name" value="PBP2_NikA_DppA_OppA_like"/>
    <property type="match status" value="1"/>
</dbReference>
<dbReference type="PANTHER" id="PTHR30290">
    <property type="entry name" value="PERIPLASMIC BINDING COMPONENT OF ABC TRANSPORTER"/>
    <property type="match status" value="1"/>
</dbReference>
<feature type="compositionally biased region" description="Basic and acidic residues" evidence="1">
    <location>
        <begin position="29"/>
        <end position="44"/>
    </location>
</feature>
<evidence type="ECO:0000256" key="2">
    <source>
        <dbReference type="SAM" id="SignalP"/>
    </source>
</evidence>
<dbReference type="AlphaFoldDB" id="A0A2Y9BIE4"/>
<dbReference type="GO" id="GO:1904680">
    <property type="term" value="F:peptide transmembrane transporter activity"/>
    <property type="evidence" value="ECO:0007669"/>
    <property type="project" value="TreeGrafter"/>
</dbReference>
<feature type="domain" description="Solute-binding protein family 5" evidence="3">
    <location>
        <begin position="122"/>
        <end position="461"/>
    </location>
</feature>
<proteinExistence type="predicted"/>